<dbReference type="Proteomes" id="UP000642920">
    <property type="component" value="Unassembled WGS sequence"/>
</dbReference>
<evidence type="ECO:0000313" key="2">
    <source>
        <dbReference type="EMBL" id="MBL0764046.1"/>
    </source>
</evidence>
<comment type="caution">
    <text evidence="2">The sequence shown here is derived from an EMBL/GenBank/DDBJ whole genome shotgun (WGS) entry which is preliminary data.</text>
</comment>
<keyword evidence="3" id="KW-1185">Reference proteome</keyword>
<evidence type="ECO:0000313" key="3">
    <source>
        <dbReference type="Proteomes" id="UP000642920"/>
    </source>
</evidence>
<gene>
    <name evidence="2" type="ORF">JKP34_02205</name>
</gene>
<sequence>MSKKKDTLKDLSDFMKNQPQQDDENQDFMKKKPTNLAAVEKMKDEVEKLSELPAGSVLENELVKLIKKIADAANVAPRQVLYNICEAVIENEPDKSGSDIMLSNTILFLKHHDLITDKLK</sequence>
<reference evidence="2" key="1">
    <citation type="submission" date="2021-01" db="EMBL/GenBank/DDBJ databases">
        <title>Marivirga sp. nov., isolated from intertidal surface sediments.</title>
        <authorList>
            <person name="Zhang M."/>
        </authorList>
    </citation>
    <scope>NUCLEOTIDE SEQUENCE</scope>
    <source>
        <strain evidence="2">SM1354</strain>
    </source>
</reference>
<organism evidence="2 3">
    <name type="scientific">Marivirga atlantica</name>
    <dbReference type="NCBI Taxonomy" id="1548457"/>
    <lineage>
        <taxon>Bacteria</taxon>
        <taxon>Pseudomonadati</taxon>
        <taxon>Bacteroidota</taxon>
        <taxon>Cytophagia</taxon>
        <taxon>Cytophagales</taxon>
        <taxon>Marivirgaceae</taxon>
        <taxon>Marivirga</taxon>
    </lineage>
</organism>
<name>A0A937DID1_9BACT</name>
<evidence type="ECO:0000256" key="1">
    <source>
        <dbReference type="SAM" id="MobiDB-lite"/>
    </source>
</evidence>
<dbReference type="EMBL" id="JAERQG010000001">
    <property type="protein sequence ID" value="MBL0764046.1"/>
    <property type="molecule type" value="Genomic_DNA"/>
</dbReference>
<dbReference type="RefSeq" id="WP_201917249.1">
    <property type="nucleotide sequence ID" value="NZ_JAERQG010000001.1"/>
</dbReference>
<feature type="compositionally biased region" description="Basic and acidic residues" evidence="1">
    <location>
        <begin position="1"/>
        <end position="13"/>
    </location>
</feature>
<dbReference type="AlphaFoldDB" id="A0A937DID1"/>
<proteinExistence type="predicted"/>
<protein>
    <submittedName>
        <fullName evidence="2">Uncharacterized protein</fullName>
    </submittedName>
</protein>
<accession>A0A937DID1</accession>
<feature type="region of interest" description="Disordered" evidence="1">
    <location>
        <begin position="1"/>
        <end position="30"/>
    </location>
</feature>